<sequence>MLKLDKVNTYYGESHVLFDISLEVNPGEIVALVGRNGVGKTTTMMTIMGLVQPKSGSITFKGKQIAGKAPHQIAMAGLGFVPEERWIFPNLTVHQNLLMGIKPGHMNKPVDDGWSIERAYDSFPRLAERRNQKGGVLSGGEMQMLTIVRSLMGNPDLILIDEPTEGLAPIIVERVNEVIHQINRAGTTVLLVEQKLNVCLDLAQRLYVLSKGDIKWTGTPGELESRQDIRKEFLEV</sequence>
<evidence type="ECO:0000256" key="1">
    <source>
        <dbReference type="ARBA" id="ARBA00005417"/>
    </source>
</evidence>
<dbReference type="PROSITE" id="PS00211">
    <property type="entry name" value="ABC_TRANSPORTER_1"/>
    <property type="match status" value="1"/>
</dbReference>
<proteinExistence type="inferred from homology"/>
<comment type="similarity">
    <text evidence="1">Belongs to the ABC transporter superfamily.</text>
</comment>
<evidence type="ECO:0000256" key="5">
    <source>
        <dbReference type="ARBA" id="ARBA00022970"/>
    </source>
</evidence>
<dbReference type="InterPro" id="IPR003593">
    <property type="entry name" value="AAA+_ATPase"/>
</dbReference>
<evidence type="ECO:0000313" key="7">
    <source>
        <dbReference type="EMBL" id="BEQ13775.1"/>
    </source>
</evidence>
<evidence type="ECO:0000313" key="8">
    <source>
        <dbReference type="Proteomes" id="UP001366166"/>
    </source>
</evidence>
<dbReference type="KEGG" id="dmp:FAK_08410"/>
<organism evidence="7 8">
    <name type="scientific">Desulfoferula mesophila</name>
    <dbReference type="NCBI Taxonomy" id="3058419"/>
    <lineage>
        <taxon>Bacteria</taxon>
        <taxon>Pseudomonadati</taxon>
        <taxon>Thermodesulfobacteriota</taxon>
        <taxon>Desulfarculia</taxon>
        <taxon>Desulfarculales</taxon>
        <taxon>Desulfarculaceae</taxon>
        <taxon>Desulfoferula</taxon>
    </lineage>
</organism>
<dbReference type="GO" id="GO:0016887">
    <property type="term" value="F:ATP hydrolysis activity"/>
    <property type="evidence" value="ECO:0007669"/>
    <property type="project" value="InterPro"/>
</dbReference>
<keyword evidence="2" id="KW-0813">Transport</keyword>
<dbReference type="SMART" id="SM00382">
    <property type="entry name" value="AAA"/>
    <property type="match status" value="1"/>
</dbReference>
<dbReference type="Gene3D" id="3.40.50.300">
    <property type="entry name" value="P-loop containing nucleotide triphosphate hydrolases"/>
    <property type="match status" value="1"/>
</dbReference>
<dbReference type="GO" id="GO:0015807">
    <property type="term" value="P:L-amino acid transport"/>
    <property type="evidence" value="ECO:0007669"/>
    <property type="project" value="TreeGrafter"/>
</dbReference>
<reference evidence="8" key="1">
    <citation type="journal article" date="2023" name="Arch. Microbiol.">
        <title>Desulfoferula mesophilus gen. nov. sp. nov., a mesophilic sulfate-reducing bacterium isolated from a brackish lake sediment.</title>
        <authorList>
            <person name="Watanabe T."/>
            <person name="Yabe T."/>
            <person name="Tsuji J.M."/>
            <person name="Fukui M."/>
        </authorList>
    </citation>
    <scope>NUCLEOTIDE SEQUENCE [LARGE SCALE GENOMIC DNA]</scope>
    <source>
        <strain evidence="8">12FAK</strain>
    </source>
</reference>
<gene>
    <name evidence="7" type="ORF">FAK_08410</name>
</gene>
<evidence type="ECO:0000256" key="3">
    <source>
        <dbReference type="ARBA" id="ARBA00022741"/>
    </source>
</evidence>
<dbReference type="Pfam" id="PF00005">
    <property type="entry name" value="ABC_tran"/>
    <property type="match status" value="1"/>
</dbReference>
<evidence type="ECO:0000256" key="4">
    <source>
        <dbReference type="ARBA" id="ARBA00022840"/>
    </source>
</evidence>
<dbReference type="EMBL" id="AP028679">
    <property type="protein sequence ID" value="BEQ13775.1"/>
    <property type="molecule type" value="Genomic_DNA"/>
</dbReference>
<dbReference type="GO" id="GO:0015658">
    <property type="term" value="F:branched-chain amino acid transmembrane transporter activity"/>
    <property type="evidence" value="ECO:0007669"/>
    <property type="project" value="TreeGrafter"/>
</dbReference>
<keyword evidence="4 7" id="KW-0067">ATP-binding</keyword>
<dbReference type="Proteomes" id="UP001366166">
    <property type="component" value="Chromosome"/>
</dbReference>
<dbReference type="PROSITE" id="PS50893">
    <property type="entry name" value="ABC_TRANSPORTER_2"/>
    <property type="match status" value="1"/>
</dbReference>
<dbReference type="CDD" id="cd03224">
    <property type="entry name" value="ABC_TM1139_LivF_branched"/>
    <property type="match status" value="1"/>
</dbReference>
<feature type="domain" description="ABC transporter" evidence="6">
    <location>
        <begin position="2"/>
        <end position="236"/>
    </location>
</feature>
<keyword evidence="3" id="KW-0547">Nucleotide-binding</keyword>
<dbReference type="InterPro" id="IPR003439">
    <property type="entry name" value="ABC_transporter-like_ATP-bd"/>
</dbReference>
<dbReference type="InterPro" id="IPR027417">
    <property type="entry name" value="P-loop_NTPase"/>
</dbReference>
<dbReference type="InterPro" id="IPR052156">
    <property type="entry name" value="BCAA_Transport_ATP-bd_LivF"/>
</dbReference>
<keyword evidence="5" id="KW-0029">Amino-acid transport</keyword>
<evidence type="ECO:0000259" key="6">
    <source>
        <dbReference type="PROSITE" id="PS50893"/>
    </source>
</evidence>
<protein>
    <submittedName>
        <fullName evidence="7">ABC transporter ATP-binding protein</fullName>
    </submittedName>
</protein>
<dbReference type="PANTHER" id="PTHR43820:SF2">
    <property type="entry name" value="ABC TRANSPORTER ATP-BINDING PROTEIN"/>
    <property type="match status" value="1"/>
</dbReference>
<dbReference type="AlphaFoldDB" id="A0AAU9ECT9"/>
<dbReference type="RefSeq" id="WP_338605521.1">
    <property type="nucleotide sequence ID" value="NZ_AP028679.1"/>
</dbReference>
<evidence type="ECO:0000256" key="2">
    <source>
        <dbReference type="ARBA" id="ARBA00022448"/>
    </source>
</evidence>
<name>A0AAU9ECT9_9BACT</name>
<dbReference type="GO" id="GO:0005524">
    <property type="term" value="F:ATP binding"/>
    <property type="evidence" value="ECO:0007669"/>
    <property type="project" value="UniProtKB-KW"/>
</dbReference>
<dbReference type="SUPFAM" id="SSF52540">
    <property type="entry name" value="P-loop containing nucleoside triphosphate hydrolases"/>
    <property type="match status" value="1"/>
</dbReference>
<keyword evidence="8" id="KW-1185">Reference proteome</keyword>
<dbReference type="InterPro" id="IPR017871">
    <property type="entry name" value="ABC_transporter-like_CS"/>
</dbReference>
<dbReference type="PANTHER" id="PTHR43820">
    <property type="entry name" value="HIGH-AFFINITY BRANCHED-CHAIN AMINO ACID TRANSPORT ATP-BINDING PROTEIN LIVF"/>
    <property type="match status" value="1"/>
</dbReference>
<accession>A0AAU9ECT9</accession>